<dbReference type="Pfam" id="PF11854">
    <property type="entry name" value="MtrB_PioB"/>
    <property type="match status" value="1"/>
</dbReference>
<feature type="chain" id="PRO_5046588602" evidence="1">
    <location>
        <begin position="28"/>
        <end position="773"/>
    </location>
</feature>
<comment type="caution">
    <text evidence="2">The sequence shown here is derived from an EMBL/GenBank/DDBJ whole genome shotgun (WGS) entry which is preliminary data.</text>
</comment>
<dbReference type="RefSeq" id="WP_307154759.1">
    <property type="nucleotide sequence ID" value="NZ_JAUSUK010000002.1"/>
</dbReference>
<accession>A0ABU0C7V3</accession>
<protein>
    <submittedName>
        <fullName evidence="2">MtrB/PioB family decaheme-associated outer membrane protein</fullName>
    </submittedName>
</protein>
<evidence type="ECO:0000256" key="1">
    <source>
        <dbReference type="SAM" id="SignalP"/>
    </source>
</evidence>
<sequence>MKVQRRLTLATMALLAGGAALPQATKAQDDKDTEAVTWGEIELGVRVFIDEAPDHATVWDTPSILSPQRYSSAKFEEYGDVPSGLLLEKVMFGWQSGDGLYSGEVRAENVGQNNGRYIFDWSRTGLLNGTFMWDEIPHLYSTTAQSIWQGVGTDFLSTDVSFPESPPSPSEYDAAISGAVHPIDIGIDRRRIHYDQTYTPSPNWEFEASYLNDHREGTQPAGILMNGFGAGEVHRVDVPRPVDDVTQNLKASGEYFSKTPWGGRFNVSVTGHASTYENKYDSFTFQNPYYQVPGTTFPQYGRVSLAPDNEAYSLGVTTGIDLPWKSRYMGTVSYTTMEQSDTLIPYTINPNAPALSLPTTDARAKINTLLINNKISTQIAEDVSTTLRYRYYDLDNRTPEWLIDQYIMGDSTTATPATGGLRALAYQYTKQNASAEVSWLATNRITLGSEFGWERWDRDRRSVNVTDEYLGKVTLDARITDRAQLRSSYQYSQRRYDSYDLGPVLDAMVSAPLGTNSDPGVRKYDMADRDRHKAKVSLEYEALENLVITPSFGLRFDDYLTDPAIPEYGLLKDNSWDGGIEVAFSPTPGINLMAAYVYEDFDRDMVGASITGGGAALVTGGWDSKMTEQVHTLVAGANIEIIPGVLDLELYDSFARGVSKWTATASSRTPIATPLCPGDTNCLPFPDVVTNYNRFDAALNYHPEAGGILGLDGDLTLTLKYSWERNFVDNWQDELDTPYQHLIEDGVTTSYAMGFWDTNYNVHAVMASLVYRW</sequence>
<dbReference type="NCBIfam" id="TIGR03509">
    <property type="entry name" value="OMP_MtrB_PioB"/>
    <property type="match status" value="1"/>
</dbReference>
<organism evidence="2 3">
    <name type="scientific">Rhodopseudomonas julia</name>
    <dbReference type="NCBI Taxonomy" id="200617"/>
    <lineage>
        <taxon>Bacteria</taxon>
        <taxon>Pseudomonadati</taxon>
        <taxon>Pseudomonadota</taxon>
        <taxon>Alphaproteobacteria</taxon>
        <taxon>Hyphomicrobiales</taxon>
        <taxon>Nitrobacteraceae</taxon>
        <taxon>Rhodopseudomonas</taxon>
    </lineage>
</organism>
<name>A0ABU0C7V3_9BRAD</name>
<proteinExistence type="predicted"/>
<evidence type="ECO:0000313" key="2">
    <source>
        <dbReference type="EMBL" id="MDQ0326596.1"/>
    </source>
</evidence>
<feature type="signal peptide" evidence="1">
    <location>
        <begin position="1"/>
        <end position="27"/>
    </location>
</feature>
<evidence type="ECO:0000313" key="3">
    <source>
        <dbReference type="Proteomes" id="UP001230253"/>
    </source>
</evidence>
<dbReference type="SUPFAM" id="SSF56935">
    <property type="entry name" value="Porins"/>
    <property type="match status" value="1"/>
</dbReference>
<gene>
    <name evidence="2" type="ORF">J2R99_002465</name>
</gene>
<reference evidence="2 3" key="1">
    <citation type="submission" date="2023-07" db="EMBL/GenBank/DDBJ databases">
        <title>Genomic Encyclopedia of Type Strains, Phase IV (KMG-IV): sequencing the most valuable type-strain genomes for metagenomic binning, comparative biology and taxonomic classification.</title>
        <authorList>
            <person name="Goeker M."/>
        </authorList>
    </citation>
    <scope>NUCLEOTIDE SEQUENCE [LARGE SCALE GENOMIC DNA]</scope>
    <source>
        <strain evidence="2 3">DSM 11549</strain>
    </source>
</reference>
<dbReference type="InterPro" id="IPR020016">
    <property type="entry name" value="Decahaem-assoc_OM_MtrB/PioB"/>
</dbReference>
<dbReference type="EMBL" id="JAUSUK010000002">
    <property type="protein sequence ID" value="MDQ0326596.1"/>
    <property type="molecule type" value="Genomic_DNA"/>
</dbReference>
<keyword evidence="3" id="KW-1185">Reference proteome</keyword>
<dbReference type="Proteomes" id="UP001230253">
    <property type="component" value="Unassembled WGS sequence"/>
</dbReference>
<keyword evidence="1" id="KW-0732">Signal</keyword>